<keyword evidence="1" id="KW-0175">Coiled coil</keyword>
<feature type="coiled-coil region" evidence="1">
    <location>
        <begin position="293"/>
        <end position="320"/>
    </location>
</feature>
<dbReference type="Proteomes" id="UP000054869">
    <property type="component" value="Unassembled WGS sequence"/>
</dbReference>
<protein>
    <submittedName>
        <fullName evidence="2">Uncharacterized protein</fullName>
    </submittedName>
</protein>
<dbReference type="RefSeq" id="WP_028372096.1">
    <property type="nucleotide sequence ID" value="NZ_CAAAJD010000004.1"/>
</dbReference>
<name>A0A0W0VES9_9GAMM</name>
<sequence length="966" mass="110485">MAITKDSLEKRAGIVAEKLAEFERTYKSAIEQGILETDPPLDKIRGVMSRARSHLDQLTEDSNTLPEDEAQISIPIAEDPLDTPNDRNLKRFILVRQELQIVNELVGLASRNAKRQMGASSPEQAVLAAKKKEYEILAEKISASFPKYEPYFLEGDSPLANSVKALNKNAESFKALREAQELRLRDSQDPKQYEKAIEELQNFQRTHDITLTKAQERYQILRELHETYRQPLETSKLLARELFKKAEAFSSDREIGQLKSEIEREIQRLDKIDYLQERDIKRNGLLDTLRIATQRCQKDVEGLNNKIMKLTERLDVFKDEKALEDEARQKEINEYNEKITALELDVNKRYSTITEQLKTHLMSPTVAKAEKEKFDKKKEEAPAQTSLGEQVKFAKAKFKDLQVLSKKLDEAIVEEQGIIRKKIIEQMKSTATTNEKLRQELLKSLDGSNLDGDEFKHYNAVKEHKLHTVDDKVTSDVGQLEEKLKEATKDNEKFTLLLGNLQKVVDQHNAVRGIIDGTGQIKFHSLTEKLNENKEELPAARILTLLARYVKPEDLVETLDDNFLSWQFNPSTLKAILDFIPRLPQSDTTRELKQKVQFVSILTAERIDYKAYGDRPEVIAAVNVLHASKLDQFITEKNLRNPAFLNAVITLHNNDVELNDEILTGLSKDANKCEVVCHLVQQNLEKAELHKEELNLKNSSLEPAALQKLIEDFVVDADEKLAEGINKIRKSEQNFVSIDGRRAAKLCEPWLIVFSQKDDNLASLIKQENVLDMAPFLEEIFRGPFKYIPANGYLNKETGGEFYLKNYLEPRGKDEKEKANSVGGRIESLSLMSQDTDHLKKMAKMMKALNDLIDTYEKESDTRKQLEVFRREATPILLSSDPDFRIQANLRSLAREQFSVTGFEKVLNAIMEIINDAFKAITRSKVGFFTPYETATQKKVHEELELPSEEAIEAAETEAAQVKKTQ</sequence>
<dbReference type="PATRIC" id="fig|45067.4.peg.2600"/>
<accession>A0A0W0VES9</accession>
<dbReference type="AlphaFoldDB" id="A0A0W0VES9"/>
<dbReference type="EMBL" id="LNYI01000059">
    <property type="protein sequence ID" value="KTD18600.1"/>
    <property type="molecule type" value="Genomic_DNA"/>
</dbReference>
<evidence type="ECO:0000313" key="3">
    <source>
        <dbReference type="Proteomes" id="UP000054869"/>
    </source>
</evidence>
<proteinExistence type="predicted"/>
<evidence type="ECO:0000256" key="1">
    <source>
        <dbReference type="SAM" id="Coils"/>
    </source>
</evidence>
<reference evidence="2 3" key="1">
    <citation type="submission" date="2015-11" db="EMBL/GenBank/DDBJ databases">
        <title>Genomic analysis of 38 Legionella species identifies large and diverse effector repertoires.</title>
        <authorList>
            <person name="Burstein D."/>
            <person name="Amaro F."/>
            <person name="Zusman T."/>
            <person name="Lifshitz Z."/>
            <person name="Cohen O."/>
            <person name="Gilbert J.A."/>
            <person name="Pupko T."/>
            <person name="Shuman H.A."/>
            <person name="Segal G."/>
        </authorList>
    </citation>
    <scope>NUCLEOTIDE SEQUENCE [LARGE SCALE GENOMIC DNA]</scope>
    <source>
        <strain evidence="2 3">ATCC 49751</strain>
    </source>
</reference>
<evidence type="ECO:0000313" key="2">
    <source>
        <dbReference type="EMBL" id="KTD18600.1"/>
    </source>
</evidence>
<keyword evidence="3" id="KW-1185">Reference proteome</keyword>
<comment type="caution">
    <text evidence="2">The sequence shown here is derived from an EMBL/GenBank/DDBJ whole genome shotgun (WGS) entry which is preliminary data.</text>
</comment>
<organism evidence="2 3">
    <name type="scientific">Legionella lansingensis</name>
    <dbReference type="NCBI Taxonomy" id="45067"/>
    <lineage>
        <taxon>Bacteria</taxon>
        <taxon>Pseudomonadati</taxon>
        <taxon>Pseudomonadota</taxon>
        <taxon>Gammaproteobacteria</taxon>
        <taxon>Legionellales</taxon>
        <taxon>Legionellaceae</taxon>
        <taxon>Legionella</taxon>
    </lineage>
</organism>
<gene>
    <name evidence="2" type="ORF">Llan_2477</name>
</gene>